<sequence>MFTRRFLVSFAALAAGSLPAAAFGQAAPMTAAPPALLPRLTPEQLALAVKVLNAADTHGLAKRNFSPGDPAEQVTSALVDYAREIHVGRLAPEEFPADWAVRPAPYDPRNELAAAAASNRLGEWLEGLPPPYSGYRALKRGLAQYRQIAADGGWPTIPAGEAFGLGASGPRVSALRARLAVEDKAVTTTGASFDAPLQQAVIRAQRRFGLKPDGVVDAGTLTALNQPVGQRVLQIIANMERWRWLPPEMPATRVQVNSGAAIVTLFRDDKPVLSMKAVSGRPGDETPMLFSQIHSVVLNPPWNVPSSIANKELWPKEKKNPGYLKRNGFTVISTEGGGSRLQQKAGDQSALGRYKFDFDNPFAVFLHDTPSQSTFSRYGRQASHGCVRLEKPAALAEALLQGDPQWTPEAIKSTVAAGKTVRARLPQQIPVFIFYWTAFGGADGQMNFRSDPYNWDRMLLQRTGTLAPPASKA</sequence>
<dbReference type="InterPro" id="IPR036365">
    <property type="entry name" value="PGBD-like_sf"/>
</dbReference>
<evidence type="ECO:0000313" key="11">
    <source>
        <dbReference type="Proteomes" id="UP000249725"/>
    </source>
</evidence>
<dbReference type="GO" id="GO:0008360">
    <property type="term" value="P:regulation of cell shape"/>
    <property type="evidence" value="ECO:0007669"/>
    <property type="project" value="UniProtKB-UniRule"/>
</dbReference>
<dbReference type="InterPro" id="IPR006311">
    <property type="entry name" value="TAT_signal"/>
</dbReference>
<evidence type="ECO:0000256" key="4">
    <source>
        <dbReference type="ARBA" id="ARBA00022960"/>
    </source>
</evidence>
<dbReference type="Gene3D" id="2.40.440.10">
    <property type="entry name" value="L,D-transpeptidase catalytic domain-like"/>
    <property type="match status" value="1"/>
</dbReference>
<dbReference type="RefSeq" id="WP_111515125.1">
    <property type="nucleotide sequence ID" value="NZ_QFYR01000002.1"/>
</dbReference>
<evidence type="ECO:0000256" key="7">
    <source>
        <dbReference type="PROSITE-ProRule" id="PRU01373"/>
    </source>
</evidence>
<dbReference type="Pfam" id="PF01471">
    <property type="entry name" value="PG_binding_1"/>
    <property type="match status" value="1"/>
</dbReference>
<dbReference type="PANTHER" id="PTHR41533:SF2">
    <property type="entry name" value="BLR7131 PROTEIN"/>
    <property type="match status" value="1"/>
</dbReference>
<name>A0A328ADW1_9CAUL</name>
<comment type="pathway">
    <text evidence="1 7">Cell wall biogenesis; peptidoglycan biosynthesis.</text>
</comment>
<dbReference type="SUPFAM" id="SSF47090">
    <property type="entry name" value="PGBD-like"/>
    <property type="match status" value="1"/>
</dbReference>
<evidence type="ECO:0000256" key="8">
    <source>
        <dbReference type="SAM" id="SignalP"/>
    </source>
</evidence>
<evidence type="ECO:0000256" key="6">
    <source>
        <dbReference type="ARBA" id="ARBA00023316"/>
    </source>
</evidence>
<dbReference type="InterPro" id="IPR002477">
    <property type="entry name" value="Peptidoglycan-bd-like"/>
</dbReference>
<dbReference type="Proteomes" id="UP000249725">
    <property type="component" value="Unassembled WGS sequence"/>
</dbReference>
<comment type="similarity">
    <text evidence="2">Belongs to the YkuD family.</text>
</comment>
<feature type="signal peptide" evidence="8">
    <location>
        <begin position="1"/>
        <end position="22"/>
    </location>
</feature>
<keyword evidence="11" id="KW-1185">Reference proteome</keyword>
<evidence type="ECO:0000259" key="9">
    <source>
        <dbReference type="PROSITE" id="PS52029"/>
    </source>
</evidence>
<dbReference type="OrthoDB" id="9778545at2"/>
<dbReference type="Pfam" id="PF20142">
    <property type="entry name" value="Scaffold"/>
    <property type="match status" value="1"/>
</dbReference>
<accession>A0A328ADW1</accession>
<evidence type="ECO:0000256" key="5">
    <source>
        <dbReference type="ARBA" id="ARBA00022984"/>
    </source>
</evidence>
<comment type="caution">
    <text evidence="10">The sequence shown here is derived from an EMBL/GenBank/DDBJ whole genome shotgun (WGS) entry which is preliminary data.</text>
</comment>
<dbReference type="PROSITE" id="PS52029">
    <property type="entry name" value="LD_TPASE"/>
    <property type="match status" value="1"/>
</dbReference>
<organism evidence="10 11">
    <name type="scientific">Phenylobacterium deserti</name>
    <dbReference type="NCBI Taxonomy" id="1914756"/>
    <lineage>
        <taxon>Bacteria</taxon>
        <taxon>Pseudomonadati</taxon>
        <taxon>Pseudomonadota</taxon>
        <taxon>Alphaproteobacteria</taxon>
        <taxon>Caulobacterales</taxon>
        <taxon>Caulobacteraceae</taxon>
        <taxon>Phenylobacterium</taxon>
    </lineage>
</organism>
<dbReference type="GO" id="GO:0071555">
    <property type="term" value="P:cell wall organization"/>
    <property type="evidence" value="ECO:0007669"/>
    <property type="project" value="UniProtKB-UniRule"/>
</dbReference>
<reference evidence="11" key="1">
    <citation type="submission" date="2018-05" db="EMBL/GenBank/DDBJ databases">
        <authorList>
            <person name="Li X."/>
        </authorList>
    </citation>
    <scope>NUCLEOTIDE SEQUENCE [LARGE SCALE GENOMIC DNA]</scope>
    <source>
        <strain evidence="11">YIM 73061</strain>
    </source>
</reference>
<dbReference type="AlphaFoldDB" id="A0A328ADW1"/>
<dbReference type="Pfam" id="PF03734">
    <property type="entry name" value="YkuD"/>
    <property type="match status" value="1"/>
</dbReference>
<feature type="chain" id="PRO_5016313467" evidence="8">
    <location>
        <begin position="23"/>
        <end position="473"/>
    </location>
</feature>
<feature type="active site" description="Proton donor/acceptor" evidence="7">
    <location>
        <position position="367"/>
    </location>
</feature>
<dbReference type="EMBL" id="QFYR01000002">
    <property type="protein sequence ID" value="RAK52840.1"/>
    <property type="molecule type" value="Genomic_DNA"/>
</dbReference>
<keyword evidence="4 7" id="KW-0133">Cell shape</keyword>
<evidence type="ECO:0000256" key="3">
    <source>
        <dbReference type="ARBA" id="ARBA00022679"/>
    </source>
</evidence>
<dbReference type="PROSITE" id="PS51318">
    <property type="entry name" value="TAT"/>
    <property type="match status" value="1"/>
</dbReference>
<keyword evidence="8" id="KW-0732">Signal</keyword>
<dbReference type="GO" id="GO:0016740">
    <property type="term" value="F:transferase activity"/>
    <property type="evidence" value="ECO:0007669"/>
    <property type="project" value="UniProtKB-KW"/>
</dbReference>
<dbReference type="InterPro" id="IPR045380">
    <property type="entry name" value="LD_TPept_scaffold_dom"/>
</dbReference>
<dbReference type="InterPro" id="IPR005490">
    <property type="entry name" value="LD_TPept_cat_dom"/>
</dbReference>
<dbReference type="UniPathway" id="UPA00219"/>
<gene>
    <name evidence="10" type="ORF">DJ018_11715</name>
</gene>
<dbReference type="InterPro" id="IPR036366">
    <property type="entry name" value="PGBDSf"/>
</dbReference>
<evidence type="ECO:0000256" key="1">
    <source>
        <dbReference type="ARBA" id="ARBA00004752"/>
    </source>
</evidence>
<evidence type="ECO:0000313" key="10">
    <source>
        <dbReference type="EMBL" id="RAK52840.1"/>
    </source>
</evidence>
<keyword evidence="5 7" id="KW-0573">Peptidoglycan synthesis</keyword>
<keyword evidence="3" id="KW-0808">Transferase</keyword>
<evidence type="ECO:0000256" key="2">
    <source>
        <dbReference type="ARBA" id="ARBA00005992"/>
    </source>
</evidence>
<dbReference type="GO" id="GO:0009252">
    <property type="term" value="P:peptidoglycan biosynthetic process"/>
    <property type="evidence" value="ECO:0007669"/>
    <property type="project" value="UniProtKB-UniPathway"/>
</dbReference>
<dbReference type="Gene3D" id="1.10.101.10">
    <property type="entry name" value="PGBD-like superfamily/PGBD"/>
    <property type="match status" value="1"/>
</dbReference>
<dbReference type="SUPFAM" id="SSF141523">
    <property type="entry name" value="L,D-transpeptidase catalytic domain-like"/>
    <property type="match status" value="1"/>
</dbReference>
<dbReference type="InterPro" id="IPR052905">
    <property type="entry name" value="LD-transpeptidase_YkuD-like"/>
</dbReference>
<dbReference type="CDD" id="cd16913">
    <property type="entry name" value="YkuD_like"/>
    <property type="match status" value="1"/>
</dbReference>
<dbReference type="GO" id="GO:0004180">
    <property type="term" value="F:carboxypeptidase activity"/>
    <property type="evidence" value="ECO:0007669"/>
    <property type="project" value="UniProtKB-ARBA"/>
</dbReference>
<proteinExistence type="inferred from homology"/>
<feature type="active site" description="Nucleophile" evidence="7">
    <location>
        <position position="386"/>
    </location>
</feature>
<protein>
    <submittedName>
        <fullName evidence="10">Murein L,D-transpeptidase</fullName>
    </submittedName>
</protein>
<feature type="domain" description="L,D-TPase catalytic" evidence="9">
    <location>
        <begin position="252"/>
        <end position="424"/>
    </location>
</feature>
<dbReference type="InterPro" id="IPR038063">
    <property type="entry name" value="Transpep_catalytic_dom"/>
</dbReference>
<dbReference type="PANTHER" id="PTHR41533">
    <property type="entry name" value="L,D-TRANSPEPTIDASE HI_1667-RELATED"/>
    <property type="match status" value="1"/>
</dbReference>
<keyword evidence="6 7" id="KW-0961">Cell wall biogenesis/degradation</keyword>